<dbReference type="InterPro" id="IPR050856">
    <property type="entry name" value="Biotin_carboxylase_complex"/>
</dbReference>
<dbReference type="Pfam" id="PF00364">
    <property type="entry name" value="Biotin_lipoyl"/>
    <property type="match status" value="1"/>
</dbReference>
<evidence type="ECO:0000256" key="5">
    <source>
        <dbReference type="ARBA" id="ARBA00022832"/>
    </source>
</evidence>
<keyword evidence="7" id="KW-0443">Lipid metabolism</keyword>
<dbReference type="PROSITE" id="PS00867">
    <property type="entry name" value="CPSASE_2"/>
    <property type="match status" value="1"/>
</dbReference>
<comment type="cofactor">
    <cofactor evidence="1">
        <name>biotin</name>
        <dbReference type="ChEBI" id="CHEBI:57586"/>
    </cofactor>
</comment>
<evidence type="ECO:0000256" key="2">
    <source>
        <dbReference type="ARBA" id="ARBA00022516"/>
    </source>
</evidence>
<keyword evidence="17" id="KW-1185">Reference proteome</keyword>
<feature type="domain" description="Lipoyl-binding" evidence="12">
    <location>
        <begin position="572"/>
        <end position="655"/>
    </location>
</feature>
<evidence type="ECO:0000256" key="9">
    <source>
        <dbReference type="ARBA" id="ARBA00023267"/>
    </source>
</evidence>
<evidence type="ECO:0000313" key="17">
    <source>
        <dbReference type="Proteomes" id="UP001501578"/>
    </source>
</evidence>
<dbReference type="InterPro" id="IPR000089">
    <property type="entry name" value="Biotin_lipoyl"/>
</dbReference>
<dbReference type="InterPro" id="IPR011054">
    <property type="entry name" value="Rudment_hybrid_motif"/>
</dbReference>
<dbReference type="InterPro" id="IPR011764">
    <property type="entry name" value="Biotin_carboxylation_dom"/>
</dbReference>
<dbReference type="Proteomes" id="UP001501578">
    <property type="component" value="Unassembled WGS sequence"/>
</dbReference>
<dbReference type="Gene3D" id="3.30.470.20">
    <property type="entry name" value="ATP-grasp fold, B domain"/>
    <property type="match status" value="1"/>
</dbReference>
<keyword evidence="8" id="KW-0275">Fatty acid biosynthesis</keyword>
<evidence type="ECO:0000256" key="10">
    <source>
        <dbReference type="PROSITE-ProRule" id="PRU00409"/>
    </source>
</evidence>
<dbReference type="PROSITE" id="PS00866">
    <property type="entry name" value="CPSASE_1"/>
    <property type="match status" value="1"/>
</dbReference>
<dbReference type="InterPro" id="IPR011763">
    <property type="entry name" value="COA_CT_C"/>
</dbReference>
<keyword evidence="6 10" id="KW-0067">ATP-binding</keyword>
<dbReference type="PROSITE" id="PS50979">
    <property type="entry name" value="BC"/>
    <property type="match status" value="1"/>
</dbReference>
<evidence type="ECO:0000256" key="4">
    <source>
        <dbReference type="ARBA" id="ARBA00022741"/>
    </source>
</evidence>
<dbReference type="SUPFAM" id="SSF52440">
    <property type="entry name" value="PreATP-grasp domain"/>
    <property type="match status" value="1"/>
</dbReference>
<comment type="caution">
    <text evidence="16">The sequence shown here is derived from an EMBL/GenBank/DDBJ whole genome shotgun (WGS) entry which is preliminary data.</text>
</comment>
<dbReference type="Pfam" id="PF02786">
    <property type="entry name" value="CPSase_L_D2"/>
    <property type="match status" value="1"/>
</dbReference>
<dbReference type="Gene3D" id="3.90.226.10">
    <property type="entry name" value="2-enoyl-CoA Hydratase, Chain A, domain 1"/>
    <property type="match status" value="2"/>
</dbReference>
<feature type="region of interest" description="Disordered" evidence="11">
    <location>
        <begin position="1499"/>
        <end position="1525"/>
    </location>
</feature>
<evidence type="ECO:0000256" key="7">
    <source>
        <dbReference type="ARBA" id="ARBA00023098"/>
    </source>
</evidence>
<evidence type="ECO:0000256" key="6">
    <source>
        <dbReference type="ARBA" id="ARBA00022840"/>
    </source>
</evidence>
<dbReference type="RefSeq" id="WP_343952577.1">
    <property type="nucleotide sequence ID" value="NZ_BAAAHQ010000026.1"/>
</dbReference>
<feature type="domain" description="ATP-grasp" evidence="13">
    <location>
        <begin position="125"/>
        <end position="323"/>
    </location>
</feature>
<dbReference type="Pfam" id="PF02785">
    <property type="entry name" value="Biotin_carb_C"/>
    <property type="match status" value="1"/>
</dbReference>
<dbReference type="InterPro" id="IPR029045">
    <property type="entry name" value="ClpP/crotonase-like_dom_sf"/>
</dbReference>
<evidence type="ECO:0000313" key="16">
    <source>
        <dbReference type="EMBL" id="GAA0940173.1"/>
    </source>
</evidence>
<dbReference type="SMART" id="SM00878">
    <property type="entry name" value="Biotin_carb_C"/>
    <property type="match status" value="1"/>
</dbReference>
<evidence type="ECO:0000256" key="8">
    <source>
        <dbReference type="ARBA" id="ARBA00023160"/>
    </source>
</evidence>
<gene>
    <name evidence="16" type="ORF">GCM10009560_51370</name>
</gene>
<feature type="region of interest" description="Disordered" evidence="11">
    <location>
        <begin position="662"/>
        <end position="691"/>
    </location>
</feature>
<evidence type="ECO:0000259" key="12">
    <source>
        <dbReference type="PROSITE" id="PS50968"/>
    </source>
</evidence>
<keyword evidence="9" id="KW-0092">Biotin</keyword>
<dbReference type="InterPro" id="IPR034733">
    <property type="entry name" value="AcCoA_carboxyl_beta"/>
</dbReference>
<name>A0ABN1QB60_9ACTN</name>
<dbReference type="SUPFAM" id="SSF51246">
    <property type="entry name" value="Rudiment single hybrid motif"/>
    <property type="match status" value="1"/>
</dbReference>
<evidence type="ECO:0000259" key="15">
    <source>
        <dbReference type="PROSITE" id="PS50989"/>
    </source>
</evidence>
<feature type="domain" description="Biotin carboxylation" evidence="14">
    <location>
        <begin position="1"/>
        <end position="452"/>
    </location>
</feature>
<dbReference type="EMBL" id="BAAAHQ010000026">
    <property type="protein sequence ID" value="GAA0940173.1"/>
    <property type="molecule type" value="Genomic_DNA"/>
</dbReference>
<dbReference type="PROSITE" id="PS50989">
    <property type="entry name" value="COA_CT_CTER"/>
    <property type="match status" value="1"/>
</dbReference>
<dbReference type="InterPro" id="IPR013537">
    <property type="entry name" value="AcCoA_COase_cen"/>
</dbReference>
<evidence type="ECO:0000256" key="11">
    <source>
        <dbReference type="SAM" id="MobiDB-lite"/>
    </source>
</evidence>
<keyword evidence="5" id="KW-0276">Fatty acid metabolism</keyword>
<evidence type="ECO:0000256" key="1">
    <source>
        <dbReference type="ARBA" id="ARBA00001953"/>
    </source>
</evidence>
<dbReference type="InterPro" id="IPR011761">
    <property type="entry name" value="ATP-grasp"/>
</dbReference>
<dbReference type="Pfam" id="PF08326">
    <property type="entry name" value="ACC_central"/>
    <property type="match status" value="1"/>
</dbReference>
<dbReference type="CDD" id="cd06850">
    <property type="entry name" value="biotinyl_domain"/>
    <property type="match status" value="1"/>
</dbReference>
<sequence length="1817" mass="196292">MFSRVAIVNRGEAAMRLIHAVRDIAAESGTRIETVALHTDVDRTATFVREADIAYDLGPASARPYLDLEKLERALVETGADAAWVGWGFVAEDPAFAELCARIGVTFVGPSPEAMRKLGDKIGAKLIAEEVGVPVAPWSRGPVETLEAALAAAADIGYPLMLKATAGGGGRGIRVVTGDAELADAYERTSLEAARAFGSGVVFLERLVTGARHVEVQVIADGQGTAWALGVRDCSVQRRNQKVVEESASPVLSASQAAELKESAERLALAVGYRGAATVEFLYHPGDKMFAFLEVNTRLQVEHPITECTTGFDLVKAQLLVASGGRLEGEPPQERGHAVEARLNAEDPDRDFAPSPGRIARLDLPAGPGIRVDTGVSEGDTIPADFDSMIAKIIAYGRDRDEALGRLRRAMAQTTVVIEGGATNKSFVLDLLDRPEVIDGSADTGWIDRVRGEGGLVSHRHSGVALAAAAIEAYEEEESAERQRLLATAAGGRPQVRHTSGRPLDLKLRGVGYRVRVARVGAHRFRVAVEAGADVRTADVELDRFDRHTGQILVNGVRYRVLTATYGPVHLVEVDGVTHRVSRDEGGVVRSPAPALVVATPLEVGAEIEAGAPVLVLESMKMETVLRAPFRARLRECVVSVGSQVDTGAPLLRLEPLADDTAKDTASAETVELDLPPAPEARPAHERSARGQEDLRSLLLGFDLDPQDEGRVLDDYLAARHAADEAGHRPLAEEVALLEVFADLVELSRNRPSGEDGGAAHERSAREFFHTYLQSLDVERAGLPETFQAKLARVLGHYGVAGLDPSPELEAAVFRIFLAQQRAAADAAIVTRLLRSWLREPPPGQELREPAGLALERLVAATQIRFPVIADLARGVVFAWFAQPLLRRNRARVYAGVRKHLRHLDAHPDAPDRAERIADMVRSTEPLVRLLGQRLPREGLDNSVMLEVLTRRYYGNKGLTGVRTVAAEGTAFVVAERAGSRLASSAVSFERLGDALRGLADLAAGEEAVDADIYLVWEKQPADSDAMAAELHSVIGAHPLPPQVRRITATVAGSGGAVMHHHFTFRPAPVRMAEERLIRGLHPYIAQRMQLERLGKFDLTRLPSLDEEVYLFQCVARDNPSDDRLVAFAQIRDLTELREQDGRLVALPTAEDAVAACLDAIRRARSRRPTKKQLDTNRIVIYVWPPVGITRAELDTIAGRVAPTTAGAGLEEILFIARQRDPRTGELTKIAVRFSYEATGVTMTVGEPSAELVEPFDDYRQKVLRAASRNTVYPYELTGLLGDFAEYDLDEHHTLVPVERPKGRNTAALVAGVITTRTRRHPQGVTRVVLLGDPTRSLGALSEPECRRVIAALDLAERMGVPLEWYALSSGARISMESGTENMDWVAAALKRIVEFTQAGGEINIVVAGINVGAQPYWNAEATMLMHTKGILVMTPDSAMVLTGKQSLDFSGGVSAEDNFGIGGYDRVMGPNGQAQYWAPNLTAARDVLMSHYEHTYVAPGEDGPRRTETTDPVDRDVTSYPHDVADSDFTTVGEIFSAEANPDRKKPFDIRTVMRAVSDQDHPVLERWAGMADAETAVVQDAHLGGRPVCLLGIESRSVQRRGFPPTDGPDTYTAGTLFPRSSKKAARAINAASGNRPLVVLANLSGFDGSPESMRKLQLEYGAEIGRAVVNFQGPIVFCVISRYHGGAFVVFSKALNPNITVLALEGSFASVLGGAPAAAVVFSGDVNARTAADPRVRDLEARVAAASGTDRAALAAELDDLRMSVRAEKLGEVASEFDRVHDIRRAVEVGSVDAVIGAAELRPRIIEAIEARLG</sequence>
<dbReference type="InterPro" id="IPR005482">
    <property type="entry name" value="Biotin_COase_C"/>
</dbReference>
<protein>
    <submittedName>
        <fullName evidence="16">Biotin carboxylase N-terminal domain-containing protein</fullName>
    </submittedName>
</protein>
<feature type="domain" description="CoA carboxyltransferase C-terminal" evidence="15">
    <location>
        <begin position="1535"/>
        <end position="1817"/>
    </location>
</feature>
<accession>A0ABN1QB60</accession>
<dbReference type="InterPro" id="IPR005479">
    <property type="entry name" value="CPAse_ATP-bd"/>
</dbReference>
<feature type="compositionally biased region" description="Basic and acidic residues" evidence="11">
    <location>
        <begin position="682"/>
        <end position="691"/>
    </location>
</feature>
<keyword evidence="2" id="KW-0444">Lipid biosynthesis</keyword>
<dbReference type="InterPro" id="IPR016185">
    <property type="entry name" value="PreATP-grasp_dom_sf"/>
</dbReference>
<dbReference type="SUPFAM" id="SSF56059">
    <property type="entry name" value="Glutathione synthetase ATP-binding domain-like"/>
    <property type="match status" value="1"/>
</dbReference>
<dbReference type="PROSITE" id="PS50975">
    <property type="entry name" value="ATP_GRASP"/>
    <property type="match status" value="1"/>
</dbReference>
<keyword evidence="3" id="KW-0436">Ligase</keyword>
<evidence type="ECO:0000259" key="13">
    <source>
        <dbReference type="PROSITE" id="PS50975"/>
    </source>
</evidence>
<dbReference type="SUPFAM" id="SSF52096">
    <property type="entry name" value="ClpP/crotonase"/>
    <property type="match status" value="2"/>
</dbReference>
<dbReference type="PANTHER" id="PTHR18866:SF126">
    <property type="entry name" value="BIOTIN CARBOXYLASE"/>
    <property type="match status" value="1"/>
</dbReference>
<dbReference type="InterPro" id="IPR005481">
    <property type="entry name" value="BC-like_N"/>
</dbReference>
<reference evidence="16 17" key="1">
    <citation type="journal article" date="2019" name="Int. J. Syst. Evol. Microbiol.">
        <title>The Global Catalogue of Microorganisms (GCM) 10K type strain sequencing project: providing services to taxonomists for standard genome sequencing and annotation.</title>
        <authorList>
            <consortium name="The Broad Institute Genomics Platform"/>
            <consortium name="The Broad Institute Genome Sequencing Center for Infectious Disease"/>
            <person name="Wu L."/>
            <person name="Ma J."/>
        </authorList>
    </citation>
    <scope>NUCLEOTIDE SEQUENCE [LARGE SCALE GENOMIC DNA]</scope>
    <source>
        <strain evidence="16 17">JCM 11136</strain>
    </source>
</reference>
<dbReference type="PANTHER" id="PTHR18866">
    <property type="entry name" value="CARBOXYLASE:PYRUVATE/ACETYL-COA/PROPIONYL-COA CARBOXYLASE"/>
    <property type="match status" value="1"/>
</dbReference>
<keyword evidence="4 10" id="KW-0547">Nucleotide-binding</keyword>
<evidence type="ECO:0000259" key="14">
    <source>
        <dbReference type="PROSITE" id="PS50979"/>
    </source>
</evidence>
<organism evidence="16 17">
    <name type="scientific">Nonomuraea longicatena</name>
    <dbReference type="NCBI Taxonomy" id="83682"/>
    <lineage>
        <taxon>Bacteria</taxon>
        <taxon>Bacillati</taxon>
        <taxon>Actinomycetota</taxon>
        <taxon>Actinomycetes</taxon>
        <taxon>Streptosporangiales</taxon>
        <taxon>Streptosporangiaceae</taxon>
        <taxon>Nonomuraea</taxon>
    </lineage>
</organism>
<dbReference type="Pfam" id="PF01039">
    <property type="entry name" value="Carboxyl_trans"/>
    <property type="match status" value="1"/>
</dbReference>
<dbReference type="Gene3D" id="2.40.50.100">
    <property type="match status" value="1"/>
</dbReference>
<dbReference type="SUPFAM" id="SSF51230">
    <property type="entry name" value="Single hybrid motif"/>
    <property type="match status" value="1"/>
</dbReference>
<feature type="compositionally biased region" description="Basic and acidic residues" evidence="11">
    <location>
        <begin position="1503"/>
        <end position="1518"/>
    </location>
</feature>
<proteinExistence type="predicted"/>
<dbReference type="PROSITE" id="PS50968">
    <property type="entry name" value="BIOTINYL_LIPOYL"/>
    <property type="match status" value="1"/>
</dbReference>
<evidence type="ECO:0000256" key="3">
    <source>
        <dbReference type="ARBA" id="ARBA00022598"/>
    </source>
</evidence>
<dbReference type="Pfam" id="PF00289">
    <property type="entry name" value="Biotin_carb_N"/>
    <property type="match status" value="1"/>
</dbReference>
<dbReference type="InterPro" id="IPR011053">
    <property type="entry name" value="Single_hybrid_motif"/>
</dbReference>